<evidence type="ECO:0000259" key="2">
    <source>
        <dbReference type="PROSITE" id="PS51782"/>
    </source>
</evidence>
<dbReference type="Proteomes" id="UP001230005">
    <property type="component" value="Unassembled WGS sequence"/>
</dbReference>
<accession>A0ABT9ZW97</accession>
<keyword evidence="1" id="KW-0732">Signal</keyword>
<dbReference type="InterPro" id="IPR018392">
    <property type="entry name" value="LysM"/>
</dbReference>
<feature type="chain" id="PRO_5046352595" evidence="1">
    <location>
        <begin position="25"/>
        <end position="210"/>
    </location>
</feature>
<organism evidence="3 4">
    <name type="scientific">Evansella vedderi</name>
    <dbReference type="NCBI Taxonomy" id="38282"/>
    <lineage>
        <taxon>Bacteria</taxon>
        <taxon>Bacillati</taxon>
        <taxon>Bacillota</taxon>
        <taxon>Bacilli</taxon>
        <taxon>Bacillales</taxon>
        <taxon>Bacillaceae</taxon>
        <taxon>Evansella</taxon>
    </lineage>
</organism>
<protein>
    <submittedName>
        <fullName evidence="3">YkwD family protein</fullName>
    </submittedName>
</protein>
<dbReference type="InterPro" id="IPR014258">
    <property type="entry name" value="CAP_domain_YkwD-like"/>
</dbReference>
<name>A0ABT9ZW97_9BACI</name>
<dbReference type="EMBL" id="JAUSUG010000009">
    <property type="protein sequence ID" value="MDQ0255144.1"/>
    <property type="molecule type" value="Genomic_DNA"/>
</dbReference>
<feature type="signal peptide" evidence="1">
    <location>
        <begin position="1"/>
        <end position="24"/>
    </location>
</feature>
<evidence type="ECO:0000313" key="3">
    <source>
        <dbReference type="EMBL" id="MDQ0255144.1"/>
    </source>
</evidence>
<dbReference type="Gene3D" id="3.10.350.10">
    <property type="entry name" value="LysM domain"/>
    <property type="match status" value="1"/>
</dbReference>
<evidence type="ECO:0000256" key="1">
    <source>
        <dbReference type="SAM" id="SignalP"/>
    </source>
</evidence>
<comment type="caution">
    <text evidence="3">The sequence shown here is derived from an EMBL/GenBank/DDBJ whole genome shotgun (WGS) entry which is preliminary data.</text>
</comment>
<dbReference type="SMART" id="SM00257">
    <property type="entry name" value="LysM"/>
    <property type="match status" value="1"/>
</dbReference>
<dbReference type="CDD" id="cd00118">
    <property type="entry name" value="LysM"/>
    <property type="match status" value="1"/>
</dbReference>
<reference evidence="3 4" key="1">
    <citation type="submission" date="2023-07" db="EMBL/GenBank/DDBJ databases">
        <title>Genomic Encyclopedia of Type Strains, Phase IV (KMG-IV): sequencing the most valuable type-strain genomes for metagenomic binning, comparative biology and taxonomic classification.</title>
        <authorList>
            <person name="Goeker M."/>
        </authorList>
    </citation>
    <scope>NUCLEOTIDE SEQUENCE [LARGE SCALE GENOMIC DNA]</scope>
    <source>
        <strain evidence="3 4">DSM 9768</strain>
    </source>
</reference>
<dbReference type="PANTHER" id="PTHR31157">
    <property type="entry name" value="SCP DOMAIN-CONTAINING PROTEIN"/>
    <property type="match status" value="1"/>
</dbReference>
<keyword evidence="4" id="KW-1185">Reference proteome</keyword>
<dbReference type="SUPFAM" id="SSF54106">
    <property type="entry name" value="LysM domain"/>
    <property type="match status" value="1"/>
</dbReference>
<dbReference type="Pfam" id="PF00188">
    <property type="entry name" value="CAP"/>
    <property type="match status" value="1"/>
</dbReference>
<dbReference type="InterPro" id="IPR014044">
    <property type="entry name" value="CAP_dom"/>
</dbReference>
<dbReference type="InterPro" id="IPR036779">
    <property type="entry name" value="LysM_dom_sf"/>
</dbReference>
<dbReference type="NCBIfam" id="TIGR02909">
    <property type="entry name" value="spore_YkwD"/>
    <property type="match status" value="1"/>
</dbReference>
<dbReference type="Pfam" id="PF01476">
    <property type="entry name" value="LysM"/>
    <property type="match status" value="1"/>
</dbReference>
<gene>
    <name evidence="3" type="ORF">J2S74_002526</name>
</gene>
<dbReference type="CDD" id="cd05379">
    <property type="entry name" value="CAP_bacterial"/>
    <property type="match status" value="1"/>
</dbReference>
<dbReference type="RefSeq" id="WP_307326083.1">
    <property type="nucleotide sequence ID" value="NZ_JAUSUG010000009.1"/>
</dbReference>
<dbReference type="PROSITE" id="PS51782">
    <property type="entry name" value="LYSM"/>
    <property type="match status" value="1"/>
</dbReference>
<dbReference type="InterPro" id="IPR035940">
    <property type="entry name" value="CAP_sf"/>
</dbReference>
<dbReference type="Gene3D" id="3.40.33.10">
    <property type="entry name" value="CAP"/>
    <property type="match status" value="1"/>
</dbReference>
<feature type="domain" description="LysM" evidence="2">
    <location>
        <begin position="36"/>
        <end position="80"/>
    </location>
</feature>
<sequence>MIKKVFLVTITFMLIFPMMSQVEAQQVRMFDEPPFEHYKVSPGDSFWFIGQRYNVDYRKLMELNPEIDPYNMHVGEVIRLKESAEHHSQFEDQVVQLVNQERRNRGLQPLQHRADLKNVAHRKAEDMINSNYFSHNSPNYGSPFDMMRTYGISYQAAAENIAKGQTTPEQVMNSWMNSSGHRQNILNGQFDTIGVGFYHGAWVQLFIKAR</sequence>
<evidence type="ECO:0000313" key="4">
    <source>
        <dbReference type="Proteomes" id="UP001230005"/>
    </source>
</evidence>
<dbReference type="PANTHER" id="PTHR31157:SF1">
    <property type="entry name" value="SCP DOMAIN-CONTAINING PROTEIN"/>
    <property type="match status" value="1"/>
</dbReference>
<dbReference type="SUPFAM" id="SSF55797">
    <property type="entry name" value="PR-1-like"/>
    <property type="match status" value="1"/>
</dbReference>
<proteinExistence type="predicted"/>